<organism evidence="2">
    <name type="scientific">Populus alba</name>
    <name type="common">White poplar</name>
    <dbReference type="NCBI Taxonomy" id="43335"/>
    <lineage>
        <taxon>Eukaryota</taxon>
        <taxon>Viridiplantae</taxon>
        <taxon>Streptophyta</taxon>
        <taxon>Embryophyta</taxon>
        <taxon>Tracheophyta</taxon>
        <taxon>Spermatophyta</taxon>
        <taxon>Magnoliopsida</taxon>
        <taxon>eudicotyledons</taxon>
        <taxon>Gunneridae</taxon>
        <taxon>Pentapetalae</taxon>
        <taxon>rosids</taxon>
        <taxon>fabids</taxon>
        <taxon>Malpighiales</taxon>
        <taxon>Salicaceae</taxon>
        <taxon>Saliceae</taxon>
        <taxon>Populus</taxon>
    </lineage>
</organism>
<dbReference type="SUPFAM" id="SSF50630">
    <property type="entry name" value="Acid proteases"/>
    <property type="match status" value="1"/>
</dbReference>
<evidence type="ECO:0000313" key="2">
    <source>
        <dbReference type="EMBL" id="TKS08307.1"/>
    </source>
</evidence>
<feature type="region of interest" description="Disordered" evidence="1">
    <location>
        <begin position="208"/>
        <end position="228"/>
    </location>
</feature>
<evidence type="ECO:0000256" key="1">
    <source>
        <dbReference type="SAM" id="MobiDB-lite"/>
    </source>
</evidence>
<feature type="region of interest" description="Disordered" evidence="1">
    <location>
        <begin position="1"/>
        <end position="20"/>
    </location>
</feature>
<comment type="caution">
    <text evidence="2">The sequence shown here is derived from an EMBL/GenBank/DDBJ whole genome shotgun (WGS) entry which is preliminary data.</text>
</comment>
<dbReference type="Pfam" id="PF08284">
    <property type="entry name" value="RVP_2"/>
    <property type="match status" value="1"/>
</dbReference>
<dbReference type="InterPro" id="IPR021109">
    <property type="entry name" value="Peptidase_aspartic_dom_sf"/>
</dbReference>
<dbReference type="EMBL" id="RCHU01000305">
    <property type="protein sequence ID" value="TKS08307.1"/>
    <property type="molecule type" value="Genomic_DNA"/>
</dbReference>
<proteinExistence type="predicted"/>
<dbReference type="AlphaFoldDB" id="A0A4U5QH11"/>
<dbReference type="CDD" id="cd00303">
    <property type="entry name" value="retropepsin_like"/>
    <property type="match status" value="1"/>
</dbReference>
<reference evidence="2" key="1">
    <citation type="submission" date="2018-10" db="EMBL/GenBank/DDBJ databases">
        <title>Population genomic analysis revealed the cold adaptation of white poplar.</title>
        <authorList>
            <person name="Liu Y.-J."/>
        </authorList>
    </citation>
    <scope>NUCLEOTIDE SEQUENCE [LARGE SCALE GENOMIC DNA]</scope>
    <source>
        <strain evidence="2">PAL-ZL1</strain>
    </source>
</reference>
<dbReference type="PROSITE" id="PS00141">
    <property type="entry name" value="ASP_PROTEASE"/>
    <property type="match status" value="1"/>
</dbReference>
<accession>A0A4U5QH11</accession>
<gene>
    <name evidence="2" type="ORF">D5086_0000105520</name>
</gene>
<dbReference type="InterPro" id="IPR001969">
    <property type="entry name" value="Aspartic_peptidase_AS"/>
</dbReference>
<dbReference type="GO" id="GO:0004190">
    <property type="term" value="F:aspartic-type endopeptidase activity"/>
    <property type="evidence" value="ECO:0007669"/>
    <property type="project" value="InterPro"/>
</dbReference>
<dbReference type="GO" id="GO:0006508">
    <property type="term" value="P:proteolysis"/>
    <property type="evidence" value="ECO:0007669"/>
    <property type="project" value="InterPro"/>
</dbReference>
<sequence>MPLETRSQDARKTDEPSNPELAQAYDQIQQQLNDTRADTNICFRELKEVPHQPPPAPQYSTARDFFVKINGNNGNNEEEEEELSDGDGVIEEEHVTHNPHLSLNALEGVAGLNTLRVTGKVEKQPLFILVDSGSTHNFISKQVADRLHCRLTNIKALTVQVADGGLMTCSSMCNNFQWSIQGVSFEADVYTPEFQNCDMILGARSLHSGRQTDTSENNSSRTTQWSVM</sequence>
<feature type="compositionally biased region" description="Basic and acidic residues" evidence="1">
    <location>
        <begin position="1"/>
        <end position="15"/>
    </location>
</feature>
<protein>
    <submittedName>
        <fullName evidence="2">Uncharacterized protein</fullName>
    </submittedName>
</protein>
<name>A0A4U5QH11_POPAL</name>
<dbReference type="Gene3D" id="2.40.70.10">
    <property type="entry name" value="Acid Proteases"/>
    <property type="match status" value="1"/>
</dbReference>